<sequence length="245" mass="28022">MTIDRLQDALERIERKRKRLEVYTDDDELAAELRTQFSTRNVDVVRRQLTGFDQGFAVIRDADEVFRGAIGLNRFDAIRSPEIHPPWSLDATDVDTRDLFDFLENTLFASYDRKRMLAAAREIEERAWRVGEGRLYTGFQREAAFEDQADVYERLGSRGALTVAGFVDDEIASPVENVTVVTPDADEIGTFWFVVFDGGGSDLQTCALLAREKRENTYGGFWTYDPGLVDELLEYLEENYDVSES</sequence>
<name>A0A1H1BWT9_NATTX</name>
<proteinExistence type="predicted"/>
<reference evidence="3" key="1">
    <citation type="submission" date="2016-10" db="EMBL/GenBank/DDBJ databases">
        <authorList>
            <person name="Varghese N."/>
            <person name="Submissions S."/>
        </authorList>
    </citation>
    <scope>NUCLEOTIDE SEQUENCE [LARGE SCALE GENOMIC DNA]</scope>
    <source>
        <strain evidence="3">DSM 24767</strain>
    </source>
</reference>
<dbReference type="Proteomes" id="UP000198848">
    <property type="component" value="Unassembled WGS sequence"/>
</dbReference>
<dbReference type="PIRSF" id="PIRSF030471">
    <property type="entry name" value="STR_Vng0742h_prd"/>
    <property type="match status" value="1"/>
</dbReference>
<organism evidence="2 3">
    <name type="scientific">Natronobacterium texcoconense</name>
    <dbReference type="NCBI Taxonomy" id="1095778"/>
    <lineage>
        <taxon>Archaea</taxon>
        <taxon>Methanobacteriati</taxon>
        <taxon>Methanobacteriota</taxon>
        <taxon>Stenosarchaea group</taxon>
        <taxon>Halobacteria</taxon>
        <taxon>Halobacteriales</taxon>
        <taxon>Natrialbaceae</taxon>
        <taxon>Natronobacterium</taxon>
    </lineage>
</organism>
<evidence type="ECO:0000313" key="2">
    <source>
        <dbReference type="EMBL" id="SDQ56351.1"/>
    </source>
</evidence>
<dbReference type="InterPro" id="IPR016954">
    <property type="entry name" value="Uncharacterised_Vng0742h"/>
</dbReference>
<feature type="domain" description="DICT" evidence="1">
    <location>
        <begin position="109"/>
        <end position="212"/>
    </location>
</feature>
<protein>
    <submittedName>
        <fullName evidence="2">Diguanylate Cyclase and Two-component system sensory domain-containing protein</fullName>
    </submittedName>
</protein>
<dbReference type="STRING" id="1095778.SAMN04489842_1182"/>
<dbReference type="AlphaFoldDB" id="A0A1H1BWT9"/>
<dbReference type="RefSeq" id="WP_090378673.1">
    <property type="nucleotide sequence ID" value="NZ_FNLC01000001.1"/>
</dbReference>
<dbReference type="EMBL" id="FNLC01000001">
    <property type="protein sequence ID" value="SDQ56351.1"/>
    <property type="molecule type" value="Genomic_DNA"/>
</dbReference>
<keyword evidence="3" id="KW-1185">Reference proteome</keyword>
<accession>A0A1H1BWT9</accession>
<evidence type="ECO:0000313" key="3">
    <source>
        <dbReference type="Proteomes" id="UP000198848"/>
    </source>
</evidence>
<evidence type="ECO:0000259" key="1">
    <source>
        <dbReference type="Pfam" id="PF10069"/>
    </source>
</evidence>
<gene>
    <name evidence="2" type="ORF">SAMN04489842_1182</name>
</gene>
<dbReference type="Pfam" id="PF10069">
    <property type="entry name" value="DICT"/>
    <property type="match status" value="1"/>
</dbReference>
<dbReference type="InterPro" id="IPR019278">
    <property type="entry name" value="DICT_dom"/>
</dbReference>